<reference evidence="1 4" key="1">
    <citation type="journal article" date="2019" name="Int. J. Syst. Evol. Microbiol.">
        <title>The Global Catalogue of Microorganisms (GCM) 10K type strain sequencing project: providing services to taxonomists for standard genome sequencing and annotation.</title>
        <authorList>
            <consortium name="The Broad Institute Genomics Platform"/>
            <consortium name="The Broad Institute Genome Sequencing Center for Infectious Disease"/>
            <person name="Wu L."/>
            <person name="Ma J."/>
        </authorList>
    </citation>
    <scope>NUCLEOTIDE SEQUENCE [LARGE SCALE GENOMIC DNA]</scope>
    <source>
        <strain evidence="1 4">JCM 10667</strain>
    </source>
</reference>
<evidence type="ECO:0000313" key="3">
    <source>
        <dbReference type="Proteomes" id="UP000549343"/>
    </source>
</evidence>
<proteinExistence type="predicted"/>
<protein>
    <submittedName>
        <fullName evidence="2">Uncharacterized protein</fullName>
    </submittedName>
</protein>
<comment type="caution">
    <text evidence="2">The sequence shown here is derived from an EMBL/GenBank/DDBJ whole genome shotgun (WGS) entry which is preliminary data.</text>
</comment>
<dbReference type="Proteomes" id="UP000549343">
    <property type="component" value="Unassembled WGS sequence"/>
</dbReference>
<sequence>MGFINVGEENSMLLPDAEYVGIEGAPHRLLWTHADEADNGLHAFLADR</sequence>
<accession>A0A7W7MXY1</accession>
<keyword evidence="4" id="KW-1185">Reference proteome</keyword>
<dbReference type="RefSeq" id="WP_221480642.1">
    <property type="nucleotide sequence ID" value="NZ_BAAAHD010000030.1"/>
</dbReference>
<organism evidence="2 3">
    <name type="scientific">Actinomadura livida</name>
    <dbReference type="NCBI Taxonomy" id="79909"/>
    <lineage>
        <taxon>Bacteria</taxon>
        <taxon>Bacillati</taxon>
        <taxon>Actinomycetota</taxon>
        <taxon>Actinomycetes</taxon>
        <taxon>Streptosporangiales</taxon>
        <taxon>Thermomonosporaceae</taxon>
        <taxon>Actinomadura</taxon>
    </lineage>
</organism>
<dbReference type="EMBL" id="JACHMV010000001">
    <property type="protein sequence ID" value="MBB4774394.1"/>
    <property type="molecule type" value="Genomic_DNA"/>
</dbReference>
<reference evidence="2 3" key="2">
    <citation type="submission" date="2020-08" db="EMBL/GenBank/DDBJ databases">
        <title>Sequencing the genomes of 1000 actinobacteria strains.</title>
        <authorList>
            <person name="Klenk H.-P."/>
        </authorList>
    </citation>
    <scope>NUCLEOTIDE SEQUENCE [LARGE SCALE GENOMIC DNA]</scope>
    <source>
        <strain evidence="2 3">DSM 44772</strain>
    </source>
</reference>
<evidence type="ECO:0000313" key="1">
    <source>
        <dbReference type="EMBL" id="GAA0570401.1"/>
    </source>
</evidence>
<dbReference type="EMBL" id="BAAAHD010000030">
    <property type="protein sequence ID" value="GAA0570401.1"/>
    <property type="molecule type" value="Genomic_DNA"/>
</dbReference>
<name>A0A7W7MXY1_9ACTN</name>
<dbReference type="AlphaFoldDB" id="A0A7W7MXY1"/>
<reference evidence="1" key="3">
    <citation type="submission" date="2023-12" db="EMBL/GenBank/DDBJ databases">
        <authorList>
            <person name="Sun Q."/>
            <person name="Inoue M."/>
        </authorList>
    </citation>
    <scope>NUCLEOTIDE SEQUENCE</scope>
    <source>
        <strain evidence="1">JCM 10667</strain>
    </source>
</reference>
<evidence type="ECO:0000313" key="2">
    <source>
        <dbReference type="EMBL" id="MBB4774394.1"/>
    </source>
</evidence>
<gene>
    <name evidence="2" type="ORF">F4557_002812</name>
    <name evidence="1" type="ORF">GCM10009546_36530</name>
</gene>
<evidence type="ECO:0000313" key="4">
    <source>
        <dbReference type="Proteomes" id="UP001501427"/>
    </source>
</evidence>
<dbReference type="Proteomes" id="UP001501427">
    <property type="component" value="Unassembled WGS sequence"/>
</dbReference>